<dbReference type="CDD" id="cd17319">
    <property type="entry name" value="MFS_ExuT_GudP_like"/>
    <property type="match status" value="1"/>
</dbReference>
<dbReference type="GO" id="GO:0005886">
    <property type="term" value="C:plasma membrane"/>
    <property type="evidence" value="ECO:0007669"/>
    <property type="project" value="UniProtKB-SubCell"/>
</dbReference>
<keyword evidence="4 5" id="KW-0472">Membrane</keyword>
<evidence type="ECO:0000259" key="6">
    <source>
        <dbReference type="PROSITE" id="PS50850"/>
    </source>
</evidence>
<dbReference type="EMBL" id="LT629772">
    <property type="protein sequence ID" value="SDR90883.1"/>
    <property type="molecule type" value="Genomic_DNA"/>
</dbReference>
<feature type="transmembrane region" description="Helical" evidence="5">
    <location>
        <begin position="238"/>
        <end position="257"/>
    </location>
</feature>
<dbReference type="InterPro" id="IPR011701">
    <property type="entry name" value="MFS"/>
</dbReference>
<feature type="transmembrane region" description="Helical" evidence="5">
    <location>
        <begin position="337"/>
        <end position="363"/>
    </location>
</feature>
<feature type="transmembrane region" description="Helical" evidence="5">
    <location>
        <begin position="18"/>
        <end position="35"/>
    </location>
</feature>
<dbReference type="PROSITE" id="PS50850">
    <property type="entry name" value="MFS"/>
    <property type="match status" value="1"/>
</dbReference>
<evidence type="ECO:0000256" key="3">
    <source>
        <dbReference type="ARBA" id="ARBA00022989"/>
    </source>
</evidence>
<dbReference type="Gene3D" id="1.20.1250.20">
    <property type="entry name" value="MFS general substrate transporter like domains"/>
    <property type="match status" value="2"/>
</dbReference>
<reference evidence="7 8" key="1">
    <citation type="submission" date="2016-10" db="EMBL/GenBank/DDBJ databases">
        <authorList>
            <person name="de Groot N.N."/>
        </authorList>
    </citation>
    <scope>NUCLEOTIDE SEQUENCE [LARGE SCALE GENOMIC DNA]</scope>
    <source>
        <strain evidence="7 8">DSM 21800</strain>
    </source>
</reference>
<feature type="transmembrane region" description="Helical" evidence="5">
    <location>
        <begin position="83"/>
        <end position="105"/>
    </location>
</feature>
<dbReference type="GO" id="GO:0022857">
    <property type="term" value="F:transmembrane transporter activity"/>
    <property type="evidence" value="ECO:0007669"/>
    <property type="project" value="InterPro"/>
</dbReference>
<dbReference type="SUPFAM" id="SSF103473">
    <property type="entry name" value="MFS general substrate transporter"/>
    <property type="match status" value="1"/>
</dbReference>
<dbReference type="InterPro" id="IPR020846">
    <property type="entry name" value="MFS_dom"/>
</dbReference>
<feature type="transmembrane region" description="Helical" evidence="5">
    <location>
        <begin position="47"/>
        <end position="71"/>
    </location>
</feature>
<sequence>MQITSSSTTARTSRVNRVRVAVVVMLLLAGTINYIDRSTLSIANHDVSAELGLSSTEMGLVFSVFSWAYAFAQLPAGPLLDRLGARMVLGMGLIVWSAAQVLAGLSHGIGQLVGARVLLGVGEAPTFPANAKIVSQWFPPGRRGVPLGVATAASTVGPAIAPPILTWLLLAHGWRVMFIVIGVIGILVGLVWMILYRSPETRTAYQEGLAALGVTTEATDERQPWSIKEWLWLLRHRTSWAMIGGFTGVIYSVYLYLTWLPEYLQSERGLSIAAIGWALVLPYAFGTVGQLLGGIVGDALISRGVPVVTARKIPVVGGLLVGGLCSIPTALAPTTGWALVAICGVQLFINIASSGGWVMAATLADKRTTASLGSLQNFGGYFGGAFAPLVTGAVVGASGSFVLALLIASVVAVLAAGLYAWGVRKPIPPLPAVALNGVDPTDADETRD</sequence>
<evidence type="ECO:0000313" key="7">
    <source>
        <dbReference type="EMBL" id="SDR90883.1"/>
    </source>
</evidence>
<accession>A0A1H1MVK5</accession>
<dbReference type="AlphaFoldDB" id="A0A1H1MVK5"/>
<gene>
    <name evidence="7" type="ORF">SAMN04489812_0280</name>
</gene>
<feature type="transmembrane region" description="Helical" evidence="5">
    <location>
        <begin position="176"/>
        <end position="196"/>
    </location>
</feature>
<dbReference type="Pfam" id="PF07690">
    <property type="entry name" value="MFS_1"/>
    <property type="match status" value="1"/>
</dbReference>
<name>A0A1H1MVK5_9ACTN</name>
<dbReference type="InterPro" id="IPR050382">
    <property type="entry name" value="MFS_Na/Anion_cotransporter"/>
</dbReference>
<dbReference type="STRING" id="630515.SAMN04489812_0280"/>
<dbReference type="PANTHER" id="PTHR11662:SF399">
    <property type="entry name" value="FI19708P1-RELATED"/>
    <property type="match status" value="1"/>
</dbReference>
<evidence type="ECO:0000313" key="8">
    <source>
        <dbReference type="Proteomes" id="UP000199103"/>
    </source>
</evidence>
<evidence type="ECO:0000256" key="5">
    <source>
        <dbReference type="SAM" id="Phobius"/>
    </source>
</evidence>
<proteinExistence type="predicted"/>
<organism evidence="7 8">
    <name type="scientific">Microlunatus soli</name>
    <dbReference type="NCBI Taxonomy" id="630515"/>
    <lineage>
        <taxon>Bacteria</taxon>
        <taxon>Bacillati</taxon>
        <taxon>Actinomycetota</taxon>
        <taxon>Actinomycetes</taxon>
        <taxon>Propionibacteriales</taxon>
        <taxon>Propionibacteriaceae</taxon>
        <taxon>Microlunatus</taxon>
    </lineage>
</organism>
<evidence type="ECO:0000256" key="4">
    <source>
        <dbReference type="ARBA" id="ARBA00023136"/>
    </source>
</evidence>
<feature type="domain" description="Major facilitator superfamily (MFS) profile" evidence="6">
    <location>
        <begin position="22"/>
        <end position="427"/>
    </location>
</feature>
<dbReference type="InterPro" id="IPR036259">
    <property type="entry name" value="MFS_trans_sf"/>
</dbReference>
<feature type="transmembrane region" description="Helical" evidence="5">
    <location>
        <begin position="277"/>
        <end position="301"/>
    </location>
</feature>
<feature type="transmembrane region" description="Helical" evidence="5">
    <location>
        <begin position="375"/>
        <end position="395"/>
    </location>
</feature>
<dbReference type="Proteomes" id="UP000199103">
    <property type="component" value="Chromosome I"/>
</dbReference>
<feature type="transmembrane region" description="Helical" evidence="5">
    <location>
        <begin position="401"/>
        <end position="421"/>
    </location>
</feature>
<protein>
    <submittedName>
        <fullName evidence="7">Sugar phosphate permease</fullName>
    </submittedName>
</protein>
<dbReference type="RefSeq" id="WP_091518706.1">
    <property type="nucleotide sequence ID" value="NZ_LT629772.1"/>
</dbReference>
<evidence type="ECO:0000256" key="2">
    <source>
        <dbReference type="ARBA" id="ARBA00022692"/>
    </source>
</evidence>
<keyword evidence="2 5" id="KW-0812">Transmembrane</keyword>
<feature type="transmembrane region" description="Helical" evidence="5">
    <location>
        <begin position="313"/>
        <end position="331"/>
    </location>
</feature>
<evidence type="ECO:0000256" key="1">
    <source>
        <dbReference type="ARBA" id="ARBA00004651"/>
    </source>
</evidence>
<dbReference type="OrthoDB" id="4332123at2"/>
<keyword evidence="3 5" id="KW-1133">Transmembrane helix</keyword>
<comment type="subcellular location">
    <subcellularLocation>
        <location evidence="1">Cell membrane</location>
        <topology evidence="1">Multi-pass membrane protein</topology>
    </subcellularLocation>
</comment>
<dbReference type="PANTHER" id="PTHR11662">
    <property type="entry name" value="SOLUTE CARRIER FAMILY 17"/>
    <property type="match status" value="1"/>
</dbReference>
<keyword evidence="8" id="KW-1185">Reference proteome</keyword>